<protein>
    <submittedName>
        <fullName evidence="5">Uncharacterized protein</fullName>
    </submittedName>
</protein>
<comment type="subcellular location">
    <subcellularLocation>
        <location evidence="1">Nucleus</location>
        <location evidence="1">Nucleolus</location>
    </subcellularLocation>
</comment>
<evidence type="ECO:0000256" key="2">
    <source>
        <dbReference type="ARBA" id="ARBA00022517"/>
    </source>
</evidence>
<dbReference type="InterPro" id="IPR029060">
    <property type="entry name" value="PIN-like_dom_sf"/>
</dbReference>
<accession>A0A7J0EFA6</accession>
<dbReference type="GO" id="GO:0032040">
    <property type="term" value="C:small-subunit processome"/>
    <property type="evidence" value="ECO:0007669"/>
    <property type="project" value="InterPro"/>
</dbReference>
<evidence type="ECO:0000313" key="6">
    <source>
        <dbReference type="Proteomes" id="UP000585474"/>
    </source>
</evidence>
<comment type="caution">
    <text evidence="5">The sequence shown here is derived from an EMBL/GenBank/DDBJ whole genome shotgun (WGS) entry which is preliminary data.</text>
</comment>
<dbReference type="GO" id="GO:0006364">
    <property type="term" value="P:rRNA processing"/>
    <property type="evidence" value="ECO:0007669"/>
    <property type="project" value="UniProtKB-KW"/>
</dbReference>
<evidence type="ECO:0000313" key="5">
    <source>
        <dbReference type="EMBL" id="GFY85151.1"/>
    </source>
</evidence>
<keyword evidence="4" id="KW-0539">Nucleus</keyword>
<evidence type="ECO:0000256" key="3">
    <source>
        <dbReference type="ARBA" id="ARBA00022552"/>
    </source>
</evidence>
<evidence type="ECO:0000256" key="1">
    <source>
        <dbReference type="ARBA" id="ARBA00004604"/>
    </source>
</evidence>
<dbReference type="Gene3D" id="3.40.50.1010">
    <property type="entry name" value="5'-nuclease"/>
    <property type="match status" value="1"/>
</dbReference>
<evidence type="ECO:0000256" key="4">
    <source>
        <dbReference type="ARBA" id="ARBA00023242"/>
    </source>
</evidence>
<gene>
    <name evidence="5" type="ORF">Acr_03g0019250</name>
</gene>
<dbReference type="InterPro" id="IPR006984">
    <property type="entry name" value="Fcf1/UTP23"/>
</dbReference>
<keyword evidence="3" id="KW-0698">rRNA processing</keyword>
<proteinExistence type="predicted"/>
<sequence length="104" mass="11734">MDAFICAIFTCRCVLAELKSLRESYSESLKAASSLITARCDHEKRKSAVACITEIIGAGNPEHFFVATQDADLRKKFQEEGLSLYLWHPLPANDFKQHKIAQFL</sequence>
<dbReference type="SUPFAM" id="SSF88723">
    <property type="entry name" value="PIN domain-like"/>
    <property type="match status" value="1"/>
</dbReference>
<keyword evidence="2" id="KW-0690">Ribosome biogenesis</keyword>
<organism evidence="5 6">
    <name type="scientific">Actinidia rufa</name>
    <dbReference type="NCBI Taxonomy" id="165716"/>
    <lineage>
        <taxon>Eukaryota</taxon>
        <taxon>Viridiplantae</taxon>
        <taxon>Streptophyta</taxon>
        <taxon>Embryophyta</taxon>
        <taxon>Tracheophyta</taxon>
        <taxon>Spermatophyta</taxon>
        <taxon>Magnoliopsida</taxon>
        <taxon>eudicotyledons</taxon>
        <taxon>Gunneridae</taxon>
        <taxon>Pentapetalae</taxon>
        <taxon>asterids</taxon>
        <taxon>Ericales</taxon>
        <taxon>Actinidiaceae</taxon>
        <taxon>Actinidia</taxon>
    </lineage>
</organism>
<dbReference type="PANTHER" id="PTHR12416">
    <property type="entry name" value="RRNA-PROCESSING PROTEIN UTP23 HOMOLOG"/>
    <property type="match status" value="1"/>
</dbReference>
<name>A0A7J0EFA6_9ERIC</name>
<dbReference type="OrthoDB" id="25675at2759"/>
<dbReference type="EMBL" id="BJWL01000003">
    <property type="protein sequence ID" value="GFY85151.1"/>
    <property type="molecule type" value="Genomic_DNA"/>
</dbReference>
<dbReference type="Proteomes" id="UP000585474">
    <property type="component" value="Unassembled WGS sequence"/>
</dbReference>
<dbReference type="AlphaFoldDB" id="A0A7J0EFA6"/>
<dbReference type="Pfam" id="PF04900">
    <property type="entry name" value="Fcf1"/>
    <property type="match status" value="1"/>
</dbReference>
<keyword evidence="6" id="KW-1185">Reference proteome</keyword>
<reference evidence="5 6" key="1">
    <citation type="submission" date="2019-07" db="EMBL/GenBank/DDBJ databases">
        <title>De Novo Assembly of kiwifruit Actinidia rufa.</title>
        <authorList>
            <person name="Sugita-Konishi S."/>
            <person name="Sato K."/>
            <person name="Mori E."/>
            <person name="Abe Y."/>
            <person name="Kisaki G."/>
            <person name="Hamano K."/>
            <person name="Suezawa K."/>
            <person name="Otani M."/>
            <person name="Fukuda T."/>
            <person name="Manabe T."/>
            <person name="Gomi K."/>
            <person name="Tabuchi M."/>
            <person name="Akimitsu K."/>
            <person name="Kataoka I."/>
        </authorList>
    </citation>
    <scope>NUCLEOTIDE SEQUENCE [LARGE SCALE GENOMIC DNA]</scope>
    <source>
        <strain evidence="6">cv. Fuchu</strain>
    </source>
</reference>